<evidence type="ECO:0000256" key="1">
    <source>
        <dbReference type="SAM" id="Phobius"/>
    </source>
</evidence>
<keyword evidence="1" id="KW-0812">Transmembrane</keyword>
<organism evidence="2 3">
    <name type="scientific">Parabacteroides distasonis (strain ATCC 8503 / DSM 20701 / CIP 104284 / JCM 5825 / NCTC 11152)</name>
    <dbReference type="NCBI Taxonomy" id="435591"/>
    <lineage>
        <taxon>Bacteria</taxon>
        <taxon>Pseudomonadati</taxon>
        <taxon>Bacteroidota</taxon>
        <taxon>Bacteroidia</taxon>
        <taxon>Bacteroidales</taxon>
        <taxon>Tannerellaceae</taxon>
        <taxon>Parabacteroides</taxon>
    </lineage>
</organism>
<keyword evidence="1" id="KW-1133">Transmembrane helix</keyword>
<sequence length="86" mass="10247">MSAIRNNVEQQRNKMVFFIYQLGSLASVWAISNLIKKDVPQRIKNKIIVLLLVTSWIGVLGYFFILKNRIEKWWPCKKYLVAHRRI</sequence>
<dbReference type="KEGG" id="pdi:BDI_3928"/>
<keyword evidence="3" id="KW-1185">Reference proteome</keyword>
<evidence type="ECO:0000313" key="3">
    <source>
        <dbReference type="Proteomes" id="UP000000566"/>
    </source>
</evidence>
<proteinExistence type="predicted"/>
<dbReference type="STRING" id="435591.BDI_3928"/>
<dbReference type="HOGENOM" id="CLU_2718651_0_0_10"/>
<evidence type="ECO:0008006" key="4">
    <source>
        <dbReference type="Google" id="ProtNLM"/>
    </source>
</evidence>
<accession>A6LIU4</accession>
<gene>
    <name evidence="2" type="ordered locus">BDI_3928</name>
</gene>
<reference evidence="2 3" key="1">
    <citation type="journal article" date="2007" name="PLoS Biol.">
        <title>Evolution of symbiotic bacteria in the distal human intestine.</title>
        <authorList>
            <person name="Xu J."/>
            <person name="Mahowald M.A."/>
            <person name="Ley R.E."/>
            <person name="Lozupone C.A."/>
            <person name="Hamady M."/>
            <person name="Martens E.C."/>
            <person name="Henrissat B."/>
            <person name="Coutinho P.M."/>
            <person name="Minx P."/>
            <person name="Latreille P."/>
            <person name="Cordum H."/>
            <person name="Van Brunt A."/>
            <person name="Kim K."/>
            <person name="Fulton R.S."/>
            <person name="Fulton L.A."/>
            <person name="Clifton S.W."/>
            <person name="Wilson R.K."/>
            <person name="Knight R.D."/>
            <person name="Gordon J.I."/>
        </authorList>
    </citation>
    <scope>NUCLEOTIDE SEQUENCE [LARGE SCALE GENOMIC DNA]</scope>
    <source>
        <strain evidence="3">ATCC 8503 / DSM 20701 / CIP 104284 / JCM 5825 / NCTC 11152</strain>
    </source>
</reference>
<keyword evidence="1" id="KW-0472">Membrane</keyword>
<feature type="transmembrane region" description="Helical" evidence="1">
    <location>
        <begin position="15"/>
        <end position="35"/>
    </location>
</feature>
<protein>
    <recommendedName>
        <fullName evidence="4">Cardiolipin synthase N-terminal domain-containing protein</fullName>
    </recommendedName>
</protein>
<dbReference type="EMBL" id="CP000140">
    <property type="protein sequence ID" value="ABR45608.1"/>
    <property type="molecule type" value="Genomic_DNA"/>
</dbReference>
<dbReference type="PaxDb" id="435591-BDI_3928"/>
<evidence type="ECO:0000313" key="2">
    <source>
        <dbReference type="EMBL" id="ABR45608.1"/>
    </source>
</evidence>
<dbReference type="AlphaFoldDB" id="A6LIU4"/>
<feature type="transmembrane region" description="Helical" evidence="1">
    <location>
        <begin position="47"/>
        <end position="65"/>
    </location>
</feature>
<dbReference type="Proteomes" id="UP000000566">
    <property type="component" value="Chromosome"/>
</dbReference>
<name>A6LIU4_PARD8</name>